<comment type="caution">
    <text evidence="8">The sequence shown here is derived from an EMBL/GenBank/DDBJ whole genome shotgun (WGS) entry which is preliminary data.</text>
</comment>
<evidence type="ECO:0000313" key="9">
    <source>
        <dbReference type="Proteomes" id="UP001174694"/>
    </source>
</evidence>
<evidence type="ECO:0000313" key="8">
    <source>
        <dbReference type="EMBL" id="KAJ9137168.1"/>
    </source>
</evidence>
<feature type="region of interest" description="Disordered" evidence="5">
    <location>
        <begin position="54"/>
        <end position="92"/>
    </location>
</feature>
<reference evidence="8" key="1">
    <citation type="submission" date="2022-07" db="EMBL/GenBank/DDBJ databases">
        <title>Fungi with potential for degradation of polypropylene.</title>
        <authorList>
            <person name="Gostincar C."/>
        </authorList>
    </citation>
    <scope>NUCLEOTIDE SEQUENCE</scope>
    <source>
        <strain evidence="8">EXF-13308</strain>
    </source>
</reference>
<dbReference type="PANTHER" id="PTHR31310">
    <property type="match status" value="1"/>
</dbReference>
<organism evidence="8 9">
    <name type="scientific">Pleurostoma richardsiae</name>
    <dbReference type="NCBI Taxonomy" id="41990"/>
    <lineage>
        <taxon>Eukaryota</taxon>
        <taxon>Fungi</taxon>
        <taxon>Dikarya</taxon>
        <taxon>Ascomycota</taxon>
        <taxon>Pezizomycotina</taxon>
        <taxon>Sordariomycetes</taxon>
        <taxon>Sordariomycetidae</taxon>
        <taxon>Calosphaeriales</taxon>
        <taxon>Pleurostomataceae</taxon>
        <taxon>Pleurostoma</taxon>
    </lineage>
</organism>
<feature type="transmembrane region" description="Helical" evidence="6">
    <location>
        <begin position="247"/>
        <end position="265"/>
    </location>
</feature>
<keyword evidence="2 6" id="KW-0812">Transmembrane</keyword>
<dbReference type="InterPro" id="IPR052185">
    <property type="entry name" value="IPC_Synthase-Related"/>
</dbReference>
<evidence type="ECO:0000256" key="5">
    <source>
        <dbReference type="SAM" id="MobiDB-lite"/>
    </source>
</evidence>
<keyword evidence="4 6" id="KW-0472">Membrane</keyword>
<feature type="compositionally biased region" description="Low complexity" evidence="5">
    <location>
        <begin position="58"/>
        <end position="72"/>
    </location>
</feature>
<evidence type="ECO:0000259" key="7">
    <source>
        <dbReference type="Pfam" id="PF14378"/>
    </source>
</evidence>
<gene>
    <name evidence="8" type="ORF">NKR23_g9414</name>
</gene>
<dbReference type="CDD" id="cd03386">
    <property type="entry name" value="PAP2_Aur1_like"/>
    <property type="match status" value="1"/>
</dbReference>
<feature type="transmembrane region" description="Helical" evidence="6">
    <location>
        <begin position="374"/>
        <end position="396"/>
    </location>
</feature>
<accession>A0AA38R700</accession>
<evidence type="ECO:0000256" key="2">
    <source>
        <dbReference type="ARBA" id="ARBA00022692"/>
    </source>
</evidence>
<evidence type="ECO:0000256" key="1">
    <source>
        <dbReference type="ARBA" id="ARBA00004141"/>
    </source>
</evidence>
<evidence type="ECO:0000256" key="3">
    <source>
        <dbReference type="ARBA" id="ARBA00022989"/>
    </source>
</evidence>
<protein>
    <submittedName>
        <fullName evidence="8">Integral membrane protein</fullName>
    </submittedName>
</protein>
<dbReference type="Pfam" id="PF14378">
    <property type="entry name" value="PAP2_3"/>
    <property type="match status" value="2"/>
</dbReference>
<evidence type="ECO:0000256" key="4">
    <source>
        <dbReference type="ARBA" id="ARBA00023136"/>
    </source>
</evidence>
<dbReference type="InterPro" id="IPR026841">
    <property type="entry name" value="Aur1/Ipt1"/>
</dbReference>
<dbReference type="GO" id="GO:0016020">
    <property type="term" value="C:membrane"/>
    <property type="evidence" value="ECO:0007669"/>
    <property type="project" value="UniProtKB-SubCell"/>
</dbReference>
<sequence>MTVVGAEAPQWRSDHVWKMPTWFEPWLIVFILFGSMYVTRNKAYSIFRLRRSPYKPVSSPGASTPRTPRSSSNTDPGRPASRSFRSEQRQHPLKRRRVLGIWTVTTPNSSRFAAHPHSRLLAKFPFLVEMFYWVITLLFYKTTDFLSRWYYGGSERLWDVAQAHGLALLEIEGAVFGGGQTGTHRWAEWRIHHWFLNGAANDDSRGVGLTILNRVYALIHIPGTVGFIAYYYWAAPSFTRFATVRRTMTLLNLFAFVIFILYPCAPPRFLPAELGFVDTVNGEDAASMWMSGNFVNYLAAMPSMHFGYAFAIGCVFVHASGFLQSLPGGRRSGKRHSWTLVPGSGPEDDENELEKPDVADAADGVSPPGAVRRVWFLFFGLFYPSLILLAIVSTANHYFSDAFAAALVVLVSFLCNRVLMNFLPLEDWLLWMLRLEKPTPTTGRAWTKAEI</sequence>
<feature type="region of interest" description="Disordered" evidence="5">
    <location>
        <begin position="329"/>
        <end position="353"/>
    </location>
</feature>
<dbReference type="PANTHER" id="PTHR31310:SF10">
    <property type="entry name" value="INOSITOLPHOSPHOTRANSFERASE AUR1_IPT1 DOMAIN-CONTAINING PROTEIN"/>
    <property type="match status" value="1"/>
</dbReference>
<dbReference type="AlphaFoldDB" id="A0AA38R700"/>
<evidence type="ECO:0000256" key="6">
    <source>
        <dbReference type="SAM" id="Phobius"/>
    </source>
</evidence>
<feature type="transmembrane region" description="Helical" evidence="6">
    <location>
        <begin position="22"/>
        <end position="39"/>
    </location>
</feature>
<name>A0AA38R700_9PEZI</name>
<feature type="domain" description="Inositolphosphotransferase Aur1/Ipt1" evidence="7">
    <location>
        <begin position="209"/>
        <end position="319"/>
    </location>
</feature>
<proteinExistence type="predicted"/>
<feature type="transmembrane region" description="Helical" evidence="6">
    <location>
        <begin position="215"/>
        <end position="235"/>
    </location>
</feature>
<keyword evidence="9" id="KW-1185">Reference proteome</keyword>
<dbReference type="EMBL" id="JANBVO010000036">
    <property type="protein sequence ID" value="KAJ9137168.1"/>
    <property type="molecule type" value="Genomic_DNA"/>
</dbReference>
<keyword evidence="3 6" id="KW-1133">Transmembrane helix</keyword>
<feature type="domain" description="Inositolphosphotransferase Aur1/Ipt1" evidence="7">
    <location>
        <begin position="372"/>
        <end position="414"/>
    </location>
</feature>
<comment type="subcellular location">
    <subcellularLocation>
        <location evidence="1">Membrane</location>
        <topology evidence="1">Multi-pass membrane protein</topology>
    </subcellularLocation>
</comment>
<feature type="transmembrane region" description="Helical" evidence="6">
    <location>
        <begin position="306"/>
        <end position="326"/>
    </location>
</feature>
<feature type="transmembrane region" description="Helical" evidence="6">
    <location>
        <begin position="120"/>
        <end position="140"/>
    </location>
</feature>
<dbReference type="Proteomes" id="UP001174694">
    <property type="component" value="Unassembled WGS sequence"/>
</dbReference>
<feature type="transmembrane region" description="Helical" evidence="6">
    <location>
        <begin position="402"/>
        <end position="425"/>
    </location>
</feature>